<keyword evidence="8 9" id="KW-0119">Carbohydrate metabolism</keyword>
<evidence type="ECO:0000256" key="8">
    <source>
        <dbReference type="ARBA" id="ARBA00023277"/>
    </source>
</evidence>
<dbReference type="EC" id="2.4.1.18" evidence="9"/>
<dbReference type="Pfam" id="PF00128">
    <property type="entry name" value="Alpha-amylase"/>
    <property type="match status" value="1"/>
</dbReference>
<evidence type="ECO:0000256" key="11">
    <source>
        <dbReference type="SAM" id="MobiDB-lite"/>
    </source>
</evidence>
<evidence type="ECO:0000256" key="7">
    <source>
        <dbReference type="ARBA" id="ARBA00023056"/>
    </source>
</evidence>
<dbReference type="AlphaFoldDB" id="A0A852YIT5"/>
<reference evidence="13 14" key="1">
    <citation type="submission" date="2020-07" db="EMBL/GenBank/DDBJ databases">
        <title>Sequencing the genomes of 1000 actinobacteria strains.</title>
        <authorList>
            <person name="Klenk H.-P."/>
        </authorList>
    </citation>
    <scope>NUCLEOTIDE SEQUENCE [LARGE SCALE GENOMIC DNA]</scope>
    <source>
        <strain evidence="13 14">DSM 23141</strain>
    </source>
</reference>
<evidence type="ECO:0000256" key="9">
    <source>
        <dbReference type="HAMAP-Rule" id="MF_00685"/>
    </source>
</evidence>
<dbReference type="Pfam" id="PF02922">
    <property type="entry name" value="CBM_48"/>
    <property type="match status" value="1"/>
</dbReference>
<dbReference type="InterPro" id="IPR013783">
    <property type="entry name" value="Ig-like_fold"/>
</dbReference>
<dbReference type="NCBIfam" id="TIGR01515">
    <property type="entry name" value="branching_enzym"/>
    <property type="match status" value="1"/>
</dbReference>
<evidence type="ECO:0000256" key="1">
    <source>
        <dbReference type="ARBA" id="ARBA00000826"/>
    </source>
</evidence>
<proteinExistence type="inferred from homology"/>
<comment type="caution">
    <text evidence="13">The sequence shown here is derived from an EMBL/GenBank/DDBJ whole genome shotgun (WGS) entry which is preliminary data.</text>
</comment>
<dbReference type="SUPFAM" id="SSF51445">
    <property type="entry name" value="(Trans)glycosidases"/>
    <property type="match status" value="1"/>
</dbReference>
<comment type="similarity">
    <text evidence="3 9">Belongs to the glycosyl hydrolase 13 family. GlgB subfamily.</text>
</comment>
<dbReference type="NCBIfam" id="NF003811">
    <property type="entry name" value="PRK05402.1"/>
    <property type="match status" value="1"/>
</dbReference>
<dbReference type="Proteomes" id="UP000553888">
    <property type="component" value="Unassembled WGS sequence"/>
</dbReference>
<dbReference type="InterPro" id="IPR006047">
    <property type="entry name" value="GH13_cat_dom"/>
</dbReference>
<evidence type="ECO:0000259" key="12">
    <source>
        <dbReference type="SMART" id="SM00642"/>
    </source>
</evidence>
<dbReference type="InterPro" id="IPR006407">
    <property type="entry name" value="GlgB"/>
</dbReference>
<dbReference type="InterPro" id="IPR013780">
    <property type="entry name" value="Glyco_hydro_b"/>
</dbReference>
<dbReference type="Pfam" id="PF22019">
    <property type="entry name" value="GlgB_N"/>
    <property type="match status" value="1"/>
</dbReference>
<evidence type="ECO:0000313" key="13">
    <source>
        <dbReference type="EMBL" id="NYG99038.1"/>
    </source>
</evidence>
<dbReference type="InterPro" id="IPR017853">
    <property type="entry name" value="GH"/>
</dbReference>
<dbReference type="PIRSF" id="PIRSF000463">
    <property type="entry name" value="GlgB"/>
    <property type="match status" value="1"/>
</dbReference>
<evidence type="ECO:0000256" key="5">
    <source>
        <dbReference type="ARBA" id="ARBA00022676"/>
    </source>
</evidence>
<dbReference type="FunFam" id="2.60.40.1180:FF:000002">
    <property type="entry name" value="1,4-alpha-glucan branching enzyme GlgB"/>
    <property type="match status" value="1"/>
</dbReference>
<keyword evidence="4 9" id="KW-0321">Glycogen metabolism</keyword>
<dbReference type="PANTHER" id="PTHR43651:SF3">
    <property type="entry name" value="1,4-ALPHA-GLUCAN-BRANCHING ENZYME"/>
    <property type="match status" value="1"/>
</dbReference>
<dbReference type="Pfam" id="PF02806">
    <property type="entry name" value="Alpha-amylase_C"/>
    <property type="match status" value="1"/>
</dbReference>
<feature type="active site" description="Proton donor" evidence="9 10">
    <location>
        <position position="482"/>
    </location>
</feature>
<dbReference type="EMBL" id="JACBZY010000001">
    <property type="protein sequence ID" value="NYG99038.1"/>
    <property type="molecule type" value="Genomic_DNA"/>
</dbReference>
<keyword evidence="6 9" id="KW-0808">Transferase</keyword>
<gene>
    <name evidence="9" type="primary">glgB</name>
    <name evidence="13" type="ORF">BJ979_001664</name>
</gene>
<keyword evidence="5 9" id="KW-0328">Glycosyltransferase</keyword>
<dbReference type="InterPro" id="IPR014756">
    <property type="entry name" value="Ig_E-set"/>
</dbReference>
<dbReference type="GO" id="GO:0004553">
    <property type="term" value="F:hydrolase activity, hydrolyzing O-glycosyl compounds"/>
    <property type="evidence" value="ECO:0007669"/>
    <property type="project" value="InterPro"/>
</dbReference>
<accession>A0A852YIT5</accession>
<comment type="pathway">
    <text evidence="2 9">Glycan biosynthesis; glycogen biosynthesis.</text>
</comment>
<evidence type="ECO:0000256" key="4">
    <source>
        <dbReference type="ARBA" id="ARBA00022600"/>
    </source>
</evidence>
<dbReference type="CDD" id="cd11322">
    <property type="entry name" value="AmyAc_Glg_BE"/>
    <property type="match status" value="1"/>
</dbReference>
<comment type="function">
    <text evidence="9">Catalyzes the formation of the alpha-1,6-glucosidic linkages in glycogen by scission of a 1,4-alpha-linked oligosaccharide from growing alpha-1,4-glucan chains and the subsequent attachment of the oligosaccharide to the alpha-1,6 position.</text>
</comment>
<feature type="active site" description="Nucleophile" evidence="9 10">
    <location>
        <position position="429"/>
    </location>
</feature>
<dbReference type="GO" id="GO:0003844">
    <property type="term" value="F:1,4-alpha-glucan branching enzyme activity"/>
    <property type="evidence" value="ECO:0007669"/>
    <property type="project" value="UniProtKB-UniRule"/>
</dbReference>
<comment type="subunit">
    <text evidence="9">Monomer.</text>
</comment>
<evidence type="ECO:0000256" key="6">
    <source>
        <dbReference type="ARBA" id="ARBA00022679"/>
    </source>
</evidence>
<dbReference type="GO" id="GO:0005978">
    <property type="term" value="P:glycogen biosynthetic process"/>
    <property type="evidence" value="ECO:0007669"/>
    <property type="project" value="UniProtKB-UniRule"/>
</dbReference>
<dbReference type="GO" id="GO:0005829">
    <property type="term" value="C:cytosol"/>
    <property type="evidence" value="ECO:0007669"/>
    <property type="project" value="TreeGrafter"/>
</dbReference>
<evidence type="ECO:0000313" key="14">
    <source>
        <dbReference type="Proteomes" id="UP000553888"/>
    </source>
</evidence>
<dbReference type="NCBIfam" id="NF008967">
    <property type="entry name" value="PRK12313.1"/>
    <property type="match status" value="1"/>
</dbReference>
<name>A0A852YIT5_9MICO</name>
<dbReference type="InterPro" id="IPR037439">
    <property type="entry name" value="Branching_enzy"/>
</dbReference>
<dbReference type="SMART" id="SM00642">
    <property type="entry name" value="Aamy"/>
    <property type="match status" value="1"/>
</dbReference>
<feature type="region of interest" description="Disordered" evidence="11">
    <location>
        <begin position="1"/>
        <end position="33"/>
    </location>
</feature>
<keyword evidence="14" id="KW-1185">Reference proteome</keyword>
<keyword evidence="7 9" id="KW-0320">Glycogen biosynthesis</keyword>
<dbReference type="PANTHER" id="PTHR43651">
    <property type="entry name" value="1,4-ALPHA-GLUCAN-BRANCHING ENZYME"/>
    <property type="match status" value="1"/>
</dbReference>
<dbReference type="HAMAP" id="MF_00685">
    <property type="entry name" value="GlgB"/>
    <property type="match status" value="1"/>
</dbReference>
<evidence type="ECO:0000256" key="10">
    <source>
        <dbReference type="PIRSR" id="PIRSR000463-1"/>
    </source>
</evidence>
<dbReference type="CDD" id="cd02855">
    <property type="entry name" value="E_set_GBE_prok_N"/>
    <property type="match status" value="1"/>
</dbReference>
<dbReference type="InterPro" id="IPR006048">
    <property type="entry name" value="A-amylase/branching_C"/>
</dbReference>
<sequence length="825" mass="90031">MTEHDDTPTIPSAATGHAAPEPVSAPPTAAGALPELHPDHILSLVEGRHPHPHDALGAHRVEGGWVIRVIRPLAQAVTVVRADGSEVPLGHVQDGLWHGFALGEGQAYEVRADYADGPSWTSGDPYRFVPSVGEIDLYLFGEGRSEQLWHWLGAHHRPHEGVDGTSFSVWAPHAQAVRVVGDFNRWVGAGHTLRRLSDQGVWELFVPGLGAGDNYKFEILTPDGHWVTRADPMARYTEVPPSTASKIGDTIYAWQDDAWMRTRAATDPHQGAMSIYEVHLGSWRPGLDYRAAAVELVEYVRETGFTHVEFLPLAEHPFGGSWGYQVTGYYAPTSRFGHPDDLKHLIDALHQAGIGVIMDWVPGHFPKDEWALANFDGRSVYEHPDPRLGEHMDWGTLIFNYGDSQVRNFLVANALYWLEEFHVDGLRVDAVASMLYLDYSREEGQWLPNRHGGRENLEAISFLQEVNATAYKRNPGIVMIAEESTSYPGVTRPSDQGGLGFGLKWNMGWMHDTLSYIGENPMWRSHHHGEITFSFVYAFSENFLLPISHDEVVHGKGSLLGRMPGDQWQKLANVRAYLAFMWSHPGKQLLFMGSEFGQPSEWSEQRGLDWWILDQPVHQGLLKLVGQLNRVYAETPALWQQDSSPDGLDWITSSPEANVLGFLRTARDGSQLACLVNFGGNPAGSYRVGLPQAGRWVEVLNTDAEEFGGSGVGNFGAVTAVAEPWDGKPASAELTIPPLAGLWLRFEPDEAEGVAAIDDAAGASDAAGPADAGSPQATPIAPARPAESEPAAAPLEDPAAATPTASSSAPVASPQFGVGGARELS</sequence>
<dbReference type="FunFam" id="2.60.40.10:FF:000169">
    <property type="entry name" value="1,4-alpha-glucan branching enzyme GlgB"/>
    <property type="match status" value="1"/>
</dbReference>
<dbReference type="SUPFAM" id="SSF81296">
    <property type="entry name" value="E set domains"/>
    <property type="match status" value="2"/>
</dbReference>
<dbReference type="InterPro" id="IPR054169">
    <property type="entry name" value="GlgB_N"/>
</dbReference>
<dbReference type="InterPro" id="IPR044143">
    <property type="entry name" value="GlgB_N_E_set_prok"/>
</dbReference>
<evidence type="ECO:0000256" key="2">
    <source>
        <dbReference type="ARBA" id="ARBA00004964"/>
    </source>
</evidence>
<protein>
    <recommendedName>
        <fullName evidence="9">1,4-alpha-glucan branching enzyme GlgB</fullName>
        <ecNumber evidence="9">2.4.1.18</ecNumber>
    </recommendedName>
    <alternativeName>
        <fullName evidence="9">1,4-alpha-D-glucan:1,4-alpha-D-glucan 6-glucosyl-transferase</fullName>
    </alternativeName>
    <alternativeName>
        <fullName evidence="9">Alpha-(1-&gt;4)-glucan branching enzyme</fullName>
    </alternativeName>
    <alternativeName>
        <fullName evidence="9">Glycogen branching enzyme</fullName>
        <shortName evidence="9">BE</shortName>
    </alternativeName>
</protein>
<dbReference type="Gene3D" id="3.20.20.80">
    <property type="entry name" value="Glycosidases"/>
    <property type="match status" value="1"/>
</dbReference>
<comment type="catalytic activity">
    <reaction evidence="1 9">
        <text>Transfers a segment of a (1-&gt;4)-alpha-D-glucan chain to a primary hydroxy group in a similar glucan chain.</text>
        <dbReference type="EC" id="2.4.1.18"/>
    </reaction>
</comment>
<dbReference type="SUPFAM" id="SSF51011">
    <property type="entry name" value="Glycosyl hydrolase domain"/>
    <property type="match status" value="1"/>
</dbReference>
<evidence type="ECO:0000256" key="3">
    <source>
        <dbReference type="ARBA" id="ARBA00009000"/>
    </source>
</evidence>
<feature type="domain" description="Glycosyl hydrolase family 13 catalytic" evidence="12">
    <location>
        <begin position="277"/>
        <end position="628"/>
    </location>
</feature>
<dbReference type="FunFam" id="3.20.20.80:FF:000003">
    <property type="entry name" value="1,4-alpha-glucan branching enzyme GlgB"/>
    <property type="match status" value="1"/>
</dbReference>
<feature type="compositionally biased region" description="Low complexity" evidence="11">
    <location>
        <begin position="763"/>
        <end position="814"/>
    </location>
</feature>
<feature type="region of interest" description="Disordered" evidence="11">
    <location>
        <begin position="763"/>
        <end position="825"/>
    </location>
</feature>
<dbReference type="UniPathway" id="UPA00164"/>
<organism evidence="13 14">
    <name type="scientific">Schumannella luteola</name>
    <dbReference type="NCBI Taxonomy" id="472059"/>
    <lineage>
        <taxon>Bacteria</taxon>
        <taxon>Bacillati</taxon>
        <taxon>Actinomycetota</taxon>
        <taxon>Actinomycetes</taxon>
        <taxon>Micrococcales</taxon>
        <taxon>Microbacteriaceae</taxon>
        <taxon>Schumannella</taxon>
    </lineage>
</organism>
<dbReference type="GO" id="GO:0043169">
    <property type="term" value="F:cation binding"/>
    <property type="evidence" value="ECO:0007669"/>
    <property type="project" value="InterPro"/>
</dbReference>
<dbReference type="Gene3D" id="2.60.40.1180">
    <property type="entry name" value="Golgi alpha-mannosidase II"/>
    <property type="match status" value="1"/>
</dbReference>
<dbReference type="Gene3D" id="2.60.40.10">
    <property type="entry name" value="Immunoglobulins"/>
    <property type="match status" value="2"/>
</dbReference>
<dbReference type="InterPro" id="IPR004193">
    <property type="entry name" value="Glyco_hydro_13_N"/>
</dbReference>